<dbReference type="AlphaFoldDB" id="A0A0E1RVT7"/>
<feature type="compositionally biased region" description="Acidic residues" evidence="1">
    <location>
        <begin position="102"/>
        <end position="136"/>
    </location>
</feature>
<evidence type="ECO:0000313" key="2">
    <source>
        <dbReference type="EMBL" id="EAS29129.1"/>
    </source>
</evidence>
<feature type="compositionally biased region" description="Polar residues" evidence="1">
    <location>
        <begin position="150"/>
        <end position="163"/>
    </location>
</feature>
<organism evidence="2 3">
    <name type="scientific">Coccidioides immitis (strain RS)</name>
    <name type="common">Valley fever fungus</name>
    <dbReference type="NCBI Taxonomy" id="246410"/>
    <lineage>
        <taxon>Eukaryota</taxon>
        <taxon>Fungi</taxon>
        <taxon>Dikarya</taxon>
        <taxon>Ascomycota</taxon>
        <taxon>Pezizomycotina</taxon>
        <taxon>Eurotiomycetes</taxon>
        <taxon>Eurotiomycetidae</taxon>
        <taxon>Onygenales</taxon>
        <taxon>Onygenaceae</taxon>
        <taxon>Coccidioides</taxon>
    </lineage>
</organism>
<dbReference type="EMBL" id="GG704913">
    <property type="protein sequence ID" value="EAS29129.1"/>
    <property type="molecule type" value="Genomic_DNA"/>
</dbReference>
<dbReference type="PANTHER" id="PTHR36826:SF1">
    <property type="entry name" value="PROTEIN ECM13"/>
    <property type="match status" value="1"/>
</dbReference>
<reference evidence="3" key="1">
    <citation type="journal article" date="2009" name="Genome Res.">
        <title>Comparative genomic analyses of the human fungal pathogens Coccidioides and their relatives.</title>
        <authorList>
            <person name="Sharpton T.J."/>
            <person name="Stajich J.E."/>
            <person name="Rounsley S.D."/>
            <person name="Gardner M.J."/>
            <person name="Wortman J.R."/>
            <person name="Jordar V.S."/>
            <person name="Maiti R."/>
            <person name="Kodira C.D."/>
            <person name="Neafsey D.E."/>
            <person name="Zeng Q."/>
            <person name="Hung C.-Y."/>
            <person name="McMahan C."/>
            <person name="Muszewska A."/>
            <person name="Grynberg M."/>
            <person name="Mandel M.A."/>
            <person name="Kellner E.M."/>
            <person name="Barker B.M."/>
            <person name="Galgiani J.N."/>
            <person name="Orbach M.J."/>
            <person name="Kirkland T.N."/>
            <person name="Cole G.T."/>
            <person name="Henn M.R."/>
            <person name="Birren B.W."/>
            <person name="Taylor J.W."/>
        </authorList>
    </citation>
    <scope>NUCLEOTIDE SEQUENCE [LARGE SCALE GENOMIC DNA]</scope>
    <source>
        <strain evidence="3">RS</strain>
    </source>
</reference>
<dbReference type="PANTHER" id="PTHR36826">
    <property type="entry name" value="PROTEIN ECM13"/>
    <property type="match status" value="1"/>
</dbReference>
<evidence type="ECO:0000313" key="3">
    <source>
        <dbReference type="Proteomes" id="UP000001261"/>
    </source>
</evidence>
<feature type="compositionally biased region" description="Low complexity" evidence="1">
    <location>
        <begin position="252"/>
        <end position="273"/>
    </location>
</feature>
<protein>
    <submittedName>
        <fullName evidence="2">Uncharacterized protein</fullName>
    </submittedName>
</protein>
<reference evidence="3" key="2">
    <citation type="journal article" date="2010" name="Genome Res.">
        <title>Population genomic sequencing of Coccidioides fungi reveals recent hybridization and transposon control.</title>
        <authorList>
            <person name="Neafsey D.E."/>
            <person name="Barker B.M."/>
            <person name="Sharpton T.J."/>
            <person name="Stajich J.E."/>
            <person name="Park D.J."/>
            <person name="Whiston E."/>
            <person name="Hung C.-Y."/>
            <person name="McMahan C."/>
            <person name="White J."/>
            <person name="Sykes S."/>
            <person name="Heiman D."/>
            <person name="Young S."/>
            <person name="Zeng Q."/>
            <person name="Abouelleil A."/>
            <person name="Aftuck L."/>
            <person name="Bessette D."/>
            <person name="Brown A."/>
            <person name="FitzGerald M."/>
            <person name="Lui A."/>
            <person name="Macdonald J.P."/>
            <person name="Priest M."/>
            <person name="Orbach M.J."/>
            <person name="Galgiani J.N."/>
            <person name="Kirkland T.N."/>
            <person name="Cole G.T."/>
            <person name="Birren B.W."/>
            <person name="Henn M.R."/>
            <person name="Taylor J.W."/>
            <person name="Rounsley S.D."/>
        </authorList>
    </citation>
    <scope>GENOME REANNOTATION</scope>
    <source>
        <strain evidence="3">RS</strain>
    </source>
</reference>
<dbReference type="RefSeq" id="XP_001240712.1">
    <property type="nucleotide sequence ID" value="XM_001240711.2"/>
</dbReference>
<dbReference type="Proteomes" id="UP000001261">
    <property type="component" value="Unassembled WGS sequence"/>
</dbReference>
<accession>A0A0E1RVT7</accession>
<gene>
    <name evidence="2" type="ORF">CIMG_07875</name>
</gene>
<dbReference type="OMA" id="HIQWADT"/>
<sequence length="297" mass="33049">MSNLNSDLPISPPRKPKKMSITQTYFLAHTARAKLSREAGRPDHNLRLLVGHANMLDLLMLELAEAEKEQERWFDLSVHGANTASEQNRHIQWADMPVIAEQSEDEEEEEEEDDWNGEAISDTDSDDDSDYDGDDAFFVDVTPTLVSTNTAETLGRASPTQSPKAYAVHHEHVDDDESFEFSEPEEDDEEDVAGLALTRTHSHSQQPPELLSDSGDDSEDEVGPPSPPQPAYDHFPETEPHEGAILASRLYSPTAKQPTKKPSSSSKLPVSQAGQSAFLEEGYYIPSQARDRMIEAY</sequence>
<dbReference type="GeneID" id="4560609"/>
<keyword evidence="3" id="KW-1185">Reference proteome</keyword>
<feature type="compositionally biased region" description="Acidic residues" evidence="1">
    <location>
        <begin position="174"/>
        <end position="192"/>
    </location>
</feature>
<dbReference type="OrthoDB" id="5431245at2759"/>
<proteinExistence type="predicted"/>
<name>A0A0E1RVT7_COCIM</name>
<feature type="region of interest" description="Disordered" evidence="1">
    <location>
        <begin position="150"/>
        <end position="283"/>
    </location>
</feature>
<evidence type="ECO:0000256" key="1">
    <source>
        <dbReference type="SAM" id="MobiDB-lite"/>
    </source>
</evidence>
<dbReference type="VEuPathDB" id="FungiDB:CIMG_07875"/>
<dbReference type="InParanoid" id="A0A0E1RVT7"/>
<dbReference type="KEGG" id="cim:CIMG_07875"/>
<feature type="region of interest" description="Disordered" evidence="1">
    <location>
        <begin position="101"/>
        <end position="136"/>
    </location>
</feature>
<dbReference type="InterPro" id="IPR037738">
    <property type="entry name" value="Ecm13-like"/>
</dbReference>
<dbReference type="STRING" id="246410.A0A0E1RVT7"/>